<keyword evidence="3" id="KW-1185">Reference proteome</keyword>
<sequence length="99" mass="11405">MTLAPYNRMFVLRLAFNTLTSGVVTTGSIDITYLRRWMVTEGERNDEMERTSTRRVARQWAETTKDERNRRDGVGKGRAGRQCCLKVTSSSNRLNPQYA</sequence>
<proteinExistence type="predicted"/>
<name>A0A9P5ZPU8_PLEER</name>
<evidence type="ECO:0000256" key="1">
    <source>
        <dbReference type="SAM" id="MobiDB-lite"/>
    </source>
</evidence>
<evidence type="ECO:0000313" key="2">
    <source>
        <dbReference type="EMBL" id="KAF9490963.1"/>
    </source>
</evidence>
<reference evidence="2" key="1">
    <citation type="submission" date="2020-11" db="EMBL/GenBank/DDBJ databases">
        <authorList>
            <consortium name="DOE Joint Genome Institute"/>
            <person name="Ahrendt S."/>
            <person name="Riley R."/>
            <person name="Andreopoulos W."/>
            <person name="Labutti K."/>
            <person name="Pangilinan J."/>
            <person name="Ruiz-Duenas F.J."/>
            <person name="Barrasa J.M."/>
            <person name="Sanchez-Garcia M."/>
            <person name="Camarero S."/>
            <person name="Miyauchi S."/>
            <person name="Serrano A."/>
            <person name="Linde D."/>
            <person name="Babiker R."/>
            <person name="Drula E."/>
            <person name="Ayuso-Fernandez I."/>
            <person name="Pacheco R."/>
            <person name="Padilla G."/>
            <person name="Ferreira P."/>
            <person name="Barriuso J."/>
            <person name="Kellner H."/>
            <person name="Castanera R."/>
            <person name="Alfaro M."/>
            <person name="Ramirez L."/>
            <person name="Pisabarro A.G."/>
            <person name="Kuo A."/>
            <person name="Tritt A."/>
            <person name="Lipzen A."/>
            <person name="He G."/>
            <person name="Yan M."/>
            <person name="Ng V."/>
            <person name="Cullen D."/>
            <person name="Martin F."/>
            <person name="Rosso M.-N."/>
            <person name="Henrissat B."/>
            <person name="Hibbett D."/>
            <person name="Martinez A.T."/>
            <person name="Grigoriev I.V."/>
        </authorList>
    </citation>
    <scope>NUCLEOTIDE SEQUENCE</scope>
    <source>
        <strain evidence="2">ATCC 90797</strain>
    </source>
</reference>
<organism evidence="2 3">
    <name type="scientific">Pleurotus eryngii</name>
    <name type="common">Boletus of the steppes</name>
    <dbReference type="NCBI Taxonomy" id="5323"/>
    <lineage>
        <taxon>Eukaryota</taxon>
        <taxon>Fungi</taxon>
        <taxon>Dikarya</taxon>
        <taxon>Basidiomycota</taxon>
        <taxon>Agaricomycotina</taxon>
        <taxon>Agaricomycetes</taxon>
        <taxon>Agaricomycetidae</taxon>
        <taxon>Agaricales</taxon>
        <taxon>Pleurotineae</taxon>
        <taxon>Pleurotaceae</taxon>
        <taxon>Pleurotus</taxon>
    </lineage>
</organism>
<gene>
    <name evidence="2" type="ORF">BDN71DRAFT_1453626</name>
</gene>
<feature type="compositionally biased region" description="Basic and acidic residues" evidence="1">
    <location>
        <begin position="63"/>
        <end position="75"/>
    </location>
</feature>
<dbReference type="EMBL" id="MU154629">
    <property type="protein sequence ID" value="KAF9490963.1"/>
    <property type="molecule type" value="Genomic_DNA"/>
</dbReference>
<feature type="compositionally biased region" description="Polar residues" evidence="1">
    <location>
        <begin position="87"/>
        <end position="99"/>
    </location>
</feature>
<comment type="caution">
    <text evidence="2">The sequence shown here is derived from an EMBL/GenBank/DDBJ whole genome shotgun (WGS) entry which is preliminary data.</text>
</comment>
<dbReference type="AlphaFoldDB" id="A0A9P5ZPU8"/>
<feature type="region of interest" description="Disordered" evidence="1">
    <location>
        <begin position="44"/>
        <end position="99"/>
    </location>
</feature>
<protein>
    <submittedName>
        <fullName evidence="2">Uncharacterized protein</fullName>
    </submittedName>
</protein>
<dbReference type="Proteomes" id="UP000807025">
    <property type="component" value="Unassembled WGS sequence"/>
</dbReference>
<accession>A0A9P5ZPU8</accession>
<evidence type="ECO:0000313" key="3">
    <source>
        <dbReference type="Proteomes" id="UP000807025"/>
    </source>
</evidence>